<dbReference type="Pfam" id="PF01610">
    <property type="entry name" value="DDE_Tnp_ISL3"/>
    <property type="match status" value="1"/>
</dbReference>
<name>A0AA87IJM3_9BACL</name>
<dbReference type="EMBL" id="AJYB01000040">
    <property type="protein sequence ID" value="EIM06093.1"/>
    <property type="molecule type" value="Genomic_DNA"/>
</dbReference>
<sequence>MLDRRQPADVTEWLQKYPAIELITRDGSKLYAAAVKAASPAILQVADRWHLLHSYLKHLRIRLARCCRLDGCHQAPPNQFLIKM</sequence>
<accession>A0AA87IJM3</accession>
<gene>
    <name evidence="2" type="ORF">A1A1_12842</name>
</gene>
<evidence type="ECO:0000313" key="2">
    <source>
        <dbReference type="EMBL" id="EIM06093.1"/>
    </source>
</evidence>
<organism evidence="2 3">
    <name type="scientific">Planococcus antarcticus DSM 14505</name>
    <dbReference type="NCBI Taxonomy" id="1185653"/>
    <lineage>
        <taxon>Bacteria</taxon>
        <taxon>Bacillati</taxon>
        <taxon>Bacillota</taxon>
        <taxon>Bacilli</taxon>
        <taxon>Bacillales</taxon>
        <taxon>Caryophanaceae</taxon>
        <taxon>Planococcus</taxon>
    </lineage>
</organism>
<evidence type="ECO:0000313" key="3">
    <source>
        <dbReference type="Proteomes" id="UP000004725"/>
    </source>
</evidence>
<dbReference type="InterPro" id="IPR002560">
    <property type="entry name" value="Transposase_DDE"/>
</dbReference>
<dbReference type="Proteomes" id="UP000004725">
    <property type="component" value="Unassembled WGS sequence"/>
</dbReference>
<comment type="caution">
    <text evidence="2">The sequence shown here is derived from an EMBL/GenBank/DDBJ whole genome shotgun (WGS) entry which is preliminary data.</text>
</comment>
<dbReference type="AlphaFoldDB" id="A0AA87IJM3"/>
<evidence type="ECO:0000259" key="1">
    <source>
        <dbReference type="Pfam" id="PF01610"/>
    </source>
</evidence>
<reference evidence="2 3" key="1">
    <citation type="journal article" date="2012" name="J. Bacteriol.">
        <title>Genome Sequence of the Antarctic Psychrophile Bacterium Planococcus antarcticus DSM 14505.</title>
        <authorList>
            <person name="Margolles A."/>
            <person name="Gueimonde M."/>
            <person name="Sanchez B."/>
        </authorList>
    </citation>
    <scope>NUCLEOTIDE SEQUENCE [LARGE SCALE GENOMIC DNA]</scope>
    <source>
        <strain evidence="2 3">DSM 14505</strain>
    </source>
</reference>
<protein>
    <recommendedName>
        <fullName evidence="1">Transposase IS204/IS1001/IS1096/IS1165 DDE domain-containing protein</fullName>
    </recommendedName>
</protein>
<proteinExistence type="predicted"/>
<feature type="domain" description="Transposase IS204/IS1001/IS1096/IS1165 DDE" evidence="1">
    <location>
        <begin position="2"/>
        <end position="59"/>
    </location>
</feature>